<accession>A0A7S1Q3Z9</accession>
<sequence>MARVATLLSVALLLVAAASAMRVPLERQPLDFDAMRRKAGARMMALHSRALKADVQPKGARLYSQLGATPDVPMLNALAYGMYLGNVSIGTPAQTFRVVMDTGSSNLWVPDSTCTNYKESPSCAVQKKYYNESSSTFENTCPVSSCVLLLPYGSGTVLGSISTESVTVGGLSLPKTAFGRVWAEPGPLTEWGAPLFDGILGLAYPMLAMPLLSFLPSPFDEMMKRNLVPEPLFSVYLSSNENDTSSYVHFGEIPTGNYEGSLLTVPQDPLQPLLGYWCVSVNAIKVAGHVQPSTSGIIGVVDTGTSLIAGPPAVVNPIIAQINATTNCSNLGHLPNISFTIATGDGQEQDFVLTPEQYTYRVSFADGTPDQCQCGLFAFDAGEGLLPLWILGDPFIRSYFTVFNRGTNKLSFAPAKP</sequence>
<evidence type="ECO:0000259" key="8">
    <source>
        <dbReference type="PROSITE" id="PS51767"/>
    </source>
</evidence>
<dbReference type="FunFam" id="2.40.70.10:FF:000115">
    <property type="entry name" value="Lysosomal aspartic protease"/>
    <property type="match status" value="1"/>
</dbReference>
<dbReference type="InterPro" id="IPR021109">
    <property type="entry name" value="Peptidase_aspartic_dom_sf"/>
</dbReference>
<keyword evidence="2 6" id="KW-0645">Protease</keyword>
<dbReference type="Gene3D" id="2.40.70.10">
    <property type="entry name" value="Acid Proteases"/>
    <property type="match status" value="2"/>
</dbReference>
<dbReference type="InterPro" id="IPR001969">
    <property type="entry name" value="Aspartic_peptidase_AS"/>
</dbReference>
<name>A0A7S1Q3Z9_NEODS</name>
<dbReference type="InterPro" id="IPR001461">
    <property type="entry name" value="Aspartic_peptidase_A1"/>
</dbReference>
<evidence type="ECO:0000256" key="4">
    <source>
        <dbReference type="ARBA" id="ARBA00022801"/>
    </source>
</evidence>
<keyword evidence="3 6" id="KW-0064">Aspartyl protease</keyword>
<evidence type="ECO:0000256" key="3">
    <source>
        <dbReference type="ARBA" id="ARBA00022750"/>
    </source>
</evidence>
<evidence type="ECO:0000256" key="2">
    <source>
        <dbReference type="ARBA" id="ARBA00022670"/>
    </source>
</evidence>
<reference evidence="9" key="1">
    <citation type="submission" date="2021-01" db="EMBL/GenBank/DDBJ databases">
        <authorList>
            <person name="Corre E."/>
            <person name="Pelletier E."/>
            <person name="Niang G."/>
            <person name="Scheremetjew M."/>
            <person name="Finn R."/>
            <person name="Kale V."/>
            <person name="Holt S."/>
            <person name="Cochrane G."/>
            <person name="Meng A."/>
            <person name="Brown T."/>
            <person name="Cohen L."/>
        </authorList>
    </citation>
    <scope>NUCLEOTIDE SEQUENCE</scope>
    <source>
        <strain evidence="9">CCAP 1951/1</strain>
    </source>
</reference>
<protein>
    <recommendedName>
        <fullName evidence="8">Peptidase A1 domain-containing protein</fullName>
    </recommendedName>
</protein>
<keyword evidence="7" id="KW-0732">Signal</keyword>
<dbReference type="PANTHER" id="PTHR47966">
    <property type="entry name" value="BETA-SITE APP-CLEAVING ENZYME, ISOFORM A-RELATED"/>
    <property type="match status" value="1"/>
</dbReference>
<feature type="active site" evidence="5">
    <location>
        <position position="101"/>
    </location>
</feature>
<dbReference type="PROSITE" id="PS00141">
    <property type="entry name" value="ASP_PROTEASE"/>
    <property type="match status" value="1"/>
</dbReference>
<gene>
    <name evidence="9" type="ORF">NDES1114_LOCUS16018</name>
</gene>
<comment type="similarity">
    <text evidence="1 6">Belongs to the peptidase A1 family.</text>
</comment>
<evidence type="ECO:0000256" key="6">
    <source>
        <dbReference type="RuleBase" id="RU000454"/>
    </source>
</evidence>
<proteinExistence type="inferred from homology"/>
<keyword evidence="4 6" id="KW-0378">Hydrolase</keyword>
<feature type="active site" evidence="5">
    <location>
        <position position="302"/>
    </location>
</feature>
<feature type="signal peptide" evidence="7">
    <location>
        <begin position="1"/>
        <end position="20"/>
    </location>
</feature>
<dbReference type="Pfam" id="PF00026">
    <property type="entry name" value="Asp"/>
    <property type="match status" value="1"/>
</dbReference>
<feature type="domain" description="Peptidase A1" evidence="8">
    <location>
        <begin position="83"/>
        <end position="413"/>
    </location>
</feature>
<dbReference type="GO" id="GO:0004190">
    <property type="term" value="F:aspartic-type endopeptidase activity"/>
    <property type="evidence" value="ECO:0007669"/>
    <property type="project" value="UniProtKB-KW"/>
</dbReference>
<evidence type="ECO:0000256" key="5">
    <source>
        <dbReference type="PIRSR" id="PIRSR601461-1"/>
    </source>
</evidence>
<organism evidence="9">
    <name type="scientific">Neobodo designis</name>
    <name type="common">Flagellated protozoan</name>
    <name type="synonym">Bodo designis</name>
    <dbReference type="NCBI Taxonomy" id="312471"/>
    <lineage>
        <taxon>Eukaryota</taxon>
        <taxon>Discoba</taxon>
        <taxon>Euglenozoa</taxon>
        <taxon>Kinetoplastea</taxon>
        <taxon>Metakinetoplastina</taxon>
        <taxon>Neobodonida</taxon>
        <taxon>Neobodo</taxon>
    </lineage>
</organism>
<evidence type="ECO:0000313" key="9">
    <source>
        <dbReference type="EMBL" id="CAD9118430.1"/>
    </source>
</evidence>
<dbReference type="SUPFAM" id="SSF50630">
    <property type="entry name" value="Acid proteases"/>
    <property type="match status" value="1"/>
</dbReference>
<dbReference type="PRINTS" id="PR00792">
    <property type="entry name" value="PEPSIN"/>
</dbReference>
<evidence type="ECO:0000256" key="1">
    <source>
        <dbReference type="ARBA" id="ARBA00007447"/>
    </source>
</evidence>
<feature type="chain" id="PRO_5031068683" description="Peptidase A1 domain-containing protein" evidence="7">
    <location>
        <begin position="21"/>
        <end position="417"/>
    </location>
</feature>
<dbReference type="PANTHER" id="PTHR47966:SF51">
    <property type="entry name" value="BETA-SITE APP-CLEAVING ENZYME, ISOFORM A-RELATED"/>
    <property type="match status" value="1"/>
</dbReference>
<dbReference type="AlphaFoldDB" id="A0A7S1Q3Z9"/>
<dbReference type="GO" id="GO:0006508">
    <property type="term" value="P:proteolysis"/>
    <property type="evidence" value="ECO:0007669"/>
    <property type="project" value="UniProtKB-KW"/>
</dbReference>
<dbReference type="PROSITE" id="PS51767">
    <property type="entry name" value="PEPTIDASE_A1"/>
    <property type="match status" value="1"/>
</dbReference>
<dbReference type="InterPro" id="IPR033121">
    <property type="entry name" value="PEPTIDASE_A1"/>
</dbReference>
<evidence type="ECO:0000256" key="7">
    <source>
        <dbReference type="SAM" id="SignalP"/>
    </source>
</evidence>
<dbReference type="EMBL" id="HBGF01024168">
    <property type="protein sequence ID" value="CAD9118430.1"/>
    <property type="molecule type" value="Transcribed_RNA"/>
</dbReference>